<dbReference type="Proteomes" id="UP000184471">
    <property type="component" value="Unassembled WGS sequence"/>
</dbReference>
<protein>
    <submittedName>
        <fullName evidence="5">Glycosyltransferase involved in cell wall bisynthesis</fullName>
    </submittedName>
</protein>
<organism evidence="5 6">
    <name type="scientific">Geodermatophilus nigrescens</name>
    <dbReference type="NCBI Taxonomy" id="1070870"/>
    <lineage>
        <taxon>Bacteria</taxon>
        <taxon>Bacillati</taxon>
        <taxon>Actinomycetota</taxon>
        <taxon>Actinomycetes</taxon>
        <taxon>Geodermatophilales</taxon>
        <taxon>Geodermatophilaceae</taxon>
        <taxon>Geodermatophilus</taxon>
    </lineage>
</organism>
<evidence type="ECO:0000256" key="2">
    <source>
        <dbReference type="ARBA" id="ARBA00022679"/>
    </source>
</evidence>
<proteinExistence type="predicted"/>
<dbReference type="GO" id="GO:0016757">
    <property type="term" value="F:glycosyltransferase activity"/>
    <property type="evidence" value="ECO:0007669"/>
    <property type="project" value="UniProtKB-KW"/>
</dbReference>
<feature type="domain" description="Glycosyltransferase subfamily 4-like N-terminal" evidence="4">
    <location>
        <begin position="18"/>
        <end position="173"/>
    </location>
</feature>
<evidence type="ECO:0000313" key="5">
    <source>
        <dbReference type="EMBL" id="SHF62701.1"/>
    </source>
</evidence>
<dbReference type="PANTHER" id="PTHR46401">
    <property type="entry name" value="GLYCOSYLTRANSFERASE WBBK-RELATED"/>
    <property type="match status" value="1"/>
</dbReference>
<dbReference type="AlphaFoldDB" id="A0A1M5D6Y2"/>
<keyword evidence="6" id="KW-1185">Reference proteome</keyword>
<dbReference type="CDD" id="cd03809">
    <property type="entry name" value="GT4_MtfB-like"/>
    <property type="match status" value="1"/>
</dbReference>
<keyword evidence="2 5" id="KW-0808">Transferase</keyword>
<sequence length="362" mass="39000">MTRPHVLVDGFFLGKPYGFGRFAGELVRALSLHAPDVDVSVAVPEDTAWVSEGTPEHVTLHRLPPRNLIVWEQVAIPALARRLGCHVIHFPYNTRAVHTRGLPSVTTVHDLVFLEPDAAAGLTPKERVAFGYARWAFKYATLRSEAVVSVSETTARLLDERGVASSVVYNTVDGFAASLPERPAGGSGRRYVLHRGGTAAHRNTGRVIEAFRQVRREHPDVDLKVIGVPDGAAVWDVGPDEGITFLPRQTDAELAALYADSACVLATSLEEGFGLPIIEGFVFGAPVVTSDRDPMREVAGGAARLVDPTEADEIADALGGVLADPSLAAALRARGAERYRDFTAEQVAGRMREVYREVAAAP</sequence>
<dbReference type="Gene3D" id="3.40.50.2000">
    <property type="entry name" value="Glycogen Phosphorylase B"/>
    <property type="match status" value="2"/>
</dbReference>
<keyword evidence="1" id="KW-0328">Glycosyltransferase</keyword>
<dbReference type="PANTHER" id="PTHR46401:SF2">
    <property type="entry name" value="GLYCOSYLTRANSFERASE WBBK-RELATED"/>
    <property type="match status" value="1"/>
</dbReference>
<reference evidence="5 6" key="1">
    <citation type="submission" date="2016-11" db="EMBL/GenBank/DDBJ databases">
        <authorList>
            <person name="Jaros S."/>
            <person name="Januszkiewicz K."/>
            <person name="Wedrychowicz H."/>
        </authorList>
    </citation>
    <scope>NUCLEOTIDE SEQUENCE [LARGE SCALE GENOMIC DNA]</scope>
    <source>
        <strain evidence="5 6">DSM 45408</strain>
    </source>
</reference>
<accession>A0A1M5D6Y2</accession>
<dbReference type="InterPro" id="IPR001296">
    <property type="entry name" value="Glyco_trans_1"/>
</dbReference>
<dbReference type="RefSeq" id="WP_073418043.1">
    <property type="nucleotide sequence ID" value="NZ_FQVX01000001.1"/>
</dbReference>
<evidence type="ECO:0000256" key="1">
    <source>
        <dbReference type="ARBA" id="ARBA00022676"/>
    </source>
</evidence>
<dbReference type="EMBL" id="FQVX01000001">
    <property type="protein sequence ID" value="SHF62701.1"/>
    <property type="molecule type" value="Genomic_DNA"/>
</dbReference>
<dbReference type="SUPFAM" id="SSF53756">
    <property type="entry name" value="UDP-Glycosyltransferase/glycogen phosphorylase"/>
    <property type="match status" value="1"/>
</dbReference>
<dbReference type="Pfam" id="PF00534">
    <property type="entry name" value="Glycos_transf_1"/>
    <property type="match status" value="1"/>
</dbReference>
<name>A0A1M5D6Y2_9ACTN</name>
<dbReference type="Pfam" id="PF13439">
    <property type="entry name" value="Glyco_transf_4"/>
    <property type="match status" value="1"/>
</dbReference>
<feature type="domain" description="Glycosyl transferase family 1" evidence="3">
    <location>
        <begin position="189"/>
        <end position="337"/>
    </location>
</feature>
<gene>
    <name evidence="5" type="ORF">SAMN05444351_0245</name>
</gene>
<evidence type="ECO:0000259" key="4">
    <source>
        <dbReference type="Pfam" id="PF13439"/>
    </source>
</evidence>
<dbReference type="InterPro" id="IPR028098">
    <property type="entry name" value="Glyco_trans_4-like_N"/>
</dbReference>
<dbReference type="STRING" id="1070870.SAMN05444351_0245"/>
<evidence type="ECO:0000259" key="3">
    <source>
        <dbReference type="Pfam" id="PF00534"/>
    </source>
</evidence>
<dbReference type="GO" id="GO:0009103">
    <property type="term" value="P:lipopolysaccharide biosynthetic process"/>
    <property type="evidence" value="ECO:0007669"/>
    <property type="project" value="TreeGrafter"/>
</dbReference>
<evidence type="ECO:0000313" key="6">
    <source>
        <dbReference type="Proteomes" id="UP000184471"/>
    </source>
</evidence>